<dbReference type="InterPro" id="IPR001482">
    <property type="entry name" value="T2SS/T4SS_dom"/>
</dbReference>
<organism evidence="3">
    <name type="scientific">human gut metagenome</name>
    <dbReference type="NCBI Taxonomy" id="408170"/>
    <lineage>
        <taxon>unclassified sequences</taxon>
        <taxon>metagenomes</taxon>
        <taxon>organismal metagenomes</taxon>
    </lineage>
</organism>
<dbReference type="InterPro" id="IPR050921">
    <property type="entry name" value="T4SS_GSP_E_ATPase"/>
</dbReference>
<name>K1TGC8_9ZZZZ</name>
<dbReference type="GO" id="GO:0016887">
    <property type="term" value="F:ATP hydrolysis activity"/>
    <property type="evidence" value="ECO:0007669"/>
    <property type="project" value="InterPro"/>
</dbReference>
<evidence type="ECO:0000259" key="2">
    <source>
        <dbReference type="PROSITE" id="PS00662"/>
    </source>
</evidence>
<dbReference type="InterPro" id="IPR027417">
    <property type="entry name" value="P-loop_NTPase"/>
</dbReference>
<dbReference type="AlphaFoldDB" id="K1TGC8"/>
<comment type="similarity">
    <text evidence="1">Belongs to the GSP E family.</text>
</comment>
<gene>
    <name evidence="3" type="ORF">OBE_05889</name>
</gene>
<dbReference type="Pfam" id="PF00437">
    <property type="entry name" value="T2SSE"/>
    <property type="match status" value="1"/>
</dbReference>
<sequence length="126" mass="13767">MRLLRNDIPTLQDLMLPGLMGEFALRPRGLVLVTGPTGSGKSTTLAAMIDHINRNKNCHIITVEDPIEYLHTHKQSMVNQREIGADVDSFAGSLRAALREDPDVILVGEMRDFETINAAVTAAETG</sequence>
<comment type="caution">
    <text evidence="3">The sequence shown here is derived from an EMBL/GenBank/DDBJ whole genome shotgun (WGS) entry which is preliminary data.</text>
</comment>
<proteinExistence type="inferred from homology"/>
<feature type="non-terminal residue" evidence="3">
    <location>
        <position position="126"/>
    </location>
</feature>
<reference evidence="3" key="1">
    <citation type="journal article" date="2013" name="Environ. Microbiol.">
        <title>Microbiota from the distal guts of lean and obese adolescents exhibit partial functional redundancy besides clear differences in community structure.</title>
        <authorList>
            <person name="Ferrer M."/>
            <person name="Ruiz A."/>
            <person name="Lanza F."/>
            <person name="Haange S.B."/>
            <person name="Oberbach A."/>
            <person name="Till H."/>
            <person name="Bargiela R."/>
            <person name="Campoy C."/>
            <person name="Segura M.T."/>
            <person name="Richter M."/>
            <person name="von Bergen M."/>
            <person name="Seifert J."/>
            <person name="Suarez A."/>
        </authorList>
    </citation>
    <scope>NUCLEOTIDE SEQUENCE</scope>
</reference>
<dbReference type="PANTHER" id="PTHR30486">
    <property type="entry name" value="TWITCHING MOTILITY PROTEIN PILT"/>
    <property type="match status" value="1"/>
</dbReference>
<dbReference type="SUPFAM" id="SSF52540">
    <property type="entry name" value="P-loop containing nucleoside triphosphate hydrolases"/>
    <property type="match status" value="1"/>
</dbReference>
<dbReference type="EMBL" id="AJWZ01004046">
    <property type="protein sequence ID" value="EKC66544.1"/>
    <property type="molecule type" value="Genomic_DNA"/>
</dbReference>
<protein>
    <submittedName>
        <fullName evidence="3">Pilus retraction protein PilT</fullName>
    </submittedName>
</protein>
<feature type="domain" description="Bacterial type II secretion system protein E" evidence="2">
    <location>
        <begin position="98"/>
        <end position="112"/>
    </location>
</feature>
<dbReference type="Gene3D" id="3.40.50.300">
    <property type="entry name" value="P-loop containing nucleotide triphosphate hydrolases"/>
    <property type="match status" value="1"/>
</dbReference>
<evidence type="ECO:0000313" key="3">
    <source>
        <dbReference type="EMBL" id="EKC66544.1"/>
    </source>
</evidence>
<accession>K1TGC8</accession>
<evidence type="ECO:0000256" key="1">
    <source>
        <dbReference type="ARBA" id="ARBA00006611"/>
    </source>
</evidence>
<dbReference type="PANTHER" id="PTHR30486:SF16">
    <property type="entry name" value="TWITCHING MOTILITY PROTEIN PILT"/>
    <property type="match status" value="1"/>
</dbReference>
<dbReference type="PROSITE" id="PS00662">
    <property type="entry name" value="T2SP_E"/>
    <property type="match status" value="1"/>
</dbReference>